<keyword evidence="9" id="KW-1185">Reference proteome</keyword>
<accession>A0A1I3SF20</accession>
<keyword evidence="7" id="KW-0963">Cytoplasm</keyword>
<evidence type="ECO:0000256" key="5">
    <source>
        <dbReference type="ARBA" id="ARBA00022801"/>
    </source>
</evidence>
<comment type="similarity">
    <text evidence="1 7">Belongs to the endoribonuclease YbeY family.</text>
</comment>
<dbReference type="PROSITE" id="PS01306">
    <property type="entry name" value="UPF0054"/>
    <property type="match status" value="1"/>
</dbReference>
<dbReference type="EC" id="3.1.-.-" evidence="7"/>
<evidence type="ECO:0000256" key="1">
    <source>
        <dbReference type="ARBA" id="ARBA00010875"/>
    </source>
</evidence>
<dbReference type="Gene3D" id="3.40.390.30">
    <property type="entry name" value="Metalloproteases ('zincins'), catalytic domain"/>
    <property type="match status" value="1"/>
</dbReference>
<dbReference type="OrthoDB" id="9807740at2"/>
<evidence type="ECO:0000256" key="2">
    <source>
        <dbReference type="ARBA" id="ARBA00022722"/>
    </source>
</evidence>
<dbReference type="GO" id="GO:0005737">
    <property type="term" value="C:cytoplasm"/>
    <property type="evidence" value="ECO:0007669"/>
    <property type="project" value="UniProtKB-SubCell"/>
</dbReference>
<dbReference type="GeneID" id="98665271"/>
<comment type="cofactor">
    <cofactor evidence="7">
        <name>Zn(2+)</name>
        <dbReference type="ChEBI" id="CHEBI:29105"/>
    </cofactor>
    <text evidence="7">Binds 1 zinc ion.</text>
</comment>
<evidence type="ECO:0000256" key="7">
    <source>
        <dbReference type="HAMAP-Rule" id="MF_00009"/>
    </source>
</evidence>
<evidence type="ECO:0000256" key="3">
    <source>
        <dbReference type="ARBA" id="ARBA00022723"/>
    </source>
</evidence>
<keyword evidence="3 7" id="KW-0479">Metal-binding</keyword>
<keyword evidence="4 7" id="KW-0255">Endonuclease</keyword>
<feature type="binding site" evidence="7">
    <location>
        <position position="136"/>
    </location>
    <ligand>
        <name>Zn(2+)</name>
        <dbReference type="ChEBI" id="CHEBI:29105"/>
        <note>catalytic</note>
    </ligand>
</feature>
<protein>
    <recommendedName>
        <fullName evidence="7">Endoribonuclease YbeY</fullName>
        <ecNumber evidence="7">3.1.-.-</ecNumber>
    </recommendedName>
</protein>
<comment type="subcellular location">
    <subcellularLocation>
        <location evidence="7">Cytoplasm</location>
    </subcellularLocation>
</comment>
<dbReference type="GO" id="GO:0008270">
    <property type="term" value="F:zinc ion binding"/>
    <property type="evidence" value="ECO:0007669"/>
    <property type="project" value="UniProtKB-UniRule"/>
</dbReference>
<gene>
    <name evidence="7" type="primary">ybeY</name>
    <name evidence="8" type="ORF">SAMN04488138_106137</name>
</gene>
<dbReference type="EMBL" id="FORY01000006">
    <property type="protein sequence ID" value="SFJ56087.1"/>
    <property type="molecule type" value="Genomic_DNA"/>
</dbReference>
<dbReference type="InterPro" id="IPR023091">
    <property type="entry name" value="MetalPrtase_cat_dom_sf_prd"/>
</dbReference>
<evidence type="ECO:0000313" key="8">
    <source>
        <dbReference type="EMBL" id="SFJ56087.1"/>
    </source>
</evidence>
<evidence type="ECO:0000256" key="6">
    <source>
        <dbReference type="ARBA" id="ARBA00022833"/>
    </source>
</evidence>
<keyword evidence="7" id="KW-0690">Ribosome biogenesis</keyword>
<dbReference type="SUPFAM" id="SSF55486">
    <property type="entry name" value="Metalloproteases ('zincins'), catalytic domain"/>
    <property type="match status" value="1"/>
</dbReference>
<proteinExistence type="inferred from homology"/>
<keyword evidence="2 7" id="KW-0540">Nuclease</keyword>
<feature type="binding site" evidence="7">
    <location>
        <position position="130"/>
    </location>
    <ligand>
        <name>Zn(2+)</name>
        <dbReference type="ChEBI" id="CHEBI:29105"/>
        <note>catalytic</note>
    </ligand>
</feature>
<dbReference type="GO" id="GO:0004521">
    <property type="term" value="F:RNA endonuclease activity"/>
    <property type="evidence" value="ECO:0007669"/>
    <property type="project" value="UniProtKB-UniRule"/>
</dbReference>
<reference evidence="8 9" key="1">
    <citation type="submission" date="2016-10" db="EMBL/GenBank/DDBJ databases">
        <authorList>
            <person name="de Groot N.N."/>
        </authorList>
    </citation>
    <scope>NUCLEOTIDE SEQUENCE [LARGE SCALE GENOMIC DNA]</scope>
    <source>
        <strain evidence="8 9">CGMCC 1.8891</strain>
    </source>
</reference>
<dbReference type="InterPro" id="IPR002036">
    <property type="entry name" value="YbeY"/>
</dbReference>
<dbReference type="RefSeq" id="WP_066606948.1">
    <property type="nucleotide sequence ID" value="NZ_FORY01000006.1"/>
</dbReference>
<dbReference type="HAMAP" id="MF_00009">
    <property type="entry name" value="Endoribonucl_YbeY"/>
    <property type="match status" value="1"/>
</dbReference>
<dbReference type="PANTHER" id="PTHR46986">
    <property type="entry name" value="ENDORIBONUCLEASE YBEY, CHLOROPLASTIC"/>
    <property type="match status" value="1"/>
</dbReference>
<keyword evidence="6 7" id="KW-0862">Zinc</keyword>
<keyword evidence="5 7" id="KW-0378">Hydrolase</keyword>
<dbReference type="Proteomes" id="UP000183299">
    <property type="component" value="Unassembled WGS sequence"/>
</dbReference>
<keyword evidence="7" id="KW-0698">rRNA processing</keyword>
<comment type="function">
    <text evidence="7">Single strand-specific metallo-endoribonuclease involved in late-stage 70S ribosome quality control and in maturation of the 3' terminus of the 16S rRNA.</text>
</comment>
<dbReference type="AlphaFoldDB" id="A0A1I3SF20"/>
<dbReference type="NCBIfam" id="TIGR00043">
    <property type="entry name" value="rRNA maturation RNase YbeY"/>
    <property type="match status" value="1"/>
</dbReference>
<dbReference type="STRING" id="576117.SAMN04488138_106137"/>
<organism evidence="8 9">
    <name type="scientific">Celeribacter halophilus</name>
    <dbReference type="NCBI Taxonomy" id="576117"/>
    <lineage>
        <taxon>Bacteria</taxon>
        <taxon>Pseudomonadati</taxon>
        <taxon>Pseudomonadota</taxon>
        <taxon>Alphaproteobacteria</taxon>
        <taxon>Rhodobacterales</taxon>
        <taxon>Roseobacteraceae</taxon>
        <taxon>Celeribacter</taxon>
    </lineage>
</organism>
<evidence type="ECO:0000313" key="9">
    <source>
        <dbReference type="Proteomes" id="UP000183299"/>
    </source>
</evidence>
<evidence type="ECO:0000256" key="4">
    <source>
        <dbReference type="ARBA" id="ARBA00022759"/>
    </source>
</evidence>
<dbReference type="PANTHER" id="PTHR46986:SF1">
    <property type="entry name" value="ENDORIBONUCLEASE YBEY, CHLOROPLASTIC"/>
    <property type="match status" value="1"/>
</dbReference>
<dbReference type="InterPro" id="IPR020549">
    <property type="entry name" value="YbeY_CS"/>
</dbReference>
<feature type="binding site" evidence="7">
    <location>
        <position position="126"/>
    </location>
    <ligand>
        <name>Zn(2+)</name>
        <dbReference type="ChEBI" id="CHEBI:29105"/>
        <note>catalytic</note>
    </ligand>
</feature>
<dbReference type="GO" id="GO:0006364">
    <property type="term" value="P:rRNA processing"/>
    <property type="evidence" value="ECO:0007669"/>
    <property type="project" value="UniProtKB-UniRule"/>
</dbReference>
<sequence>MAIDVIIEDPRWEDAGLESLVARAADAFCARVGLEADLCEGSVLACNDARIKVLNADFREKDKATNVLSWPADERATPEERPPLPAPSFDGMIELGDIAISYDTCAREAEAADKPMADHVTHLIIHGLLHLLGYDHISDRDAEIMEATEVEILATLGLEDPY</sequence>
<dbReference type="GO" id="GO:0004222">
    <property type="term" value="F:metalloendopeptidase activity"/>
    <property type="evidence" value="ECO:0007669"/>
    <property type="project" value="InterPro"/>
</dbReference>
<dbReference type="Pfam" id="PF02130">
    <property type="entry name" value="YbeY"/>
    <property type="match status" value="1"/>
</dbReference>
<name>A0A1I3SF20_9RHOB</name>